<proteinExistence type="predicted"/>
<evidence type="ECO:0000256" key="3">
    <source>
        <dbReference type="PIRSR" id="PIRSR637944-1"/>
    </source>
</evidence>
<dbReference type="PANTHER" id="PTHR10430">
    <property type="entry name" value="PEROXIREDOXIN"/>
    <property type="match status" value="1"/>
</dbReference>
<evidence type="ECO:0000256" key="1">
    <source>
        <dbReference type="ARBA" id="ARBA00022559"/>
    </source>
</evidence>
<dbReference type="GO" id="GO:0008379">
    <property type="term" value="F:thioredoxin peroxidase activity"/>
    <property type="evidence" value="ECO:0007669"/>
    <property type="project" value="InterPro"/>
</dbReference>
<evidence type="ECO:0000313" key="5">
    <source>
        <dbReference type="EMBL" id="BDX05411.1"/>
    </source>
</evidence>
<feature type="active site" description="Cysteine sulfenic acid (-SOH) intermediate" evidence="3">
    <location>
        <position position="51"/>
    </location>
</feature>
<dbReference type="InterPro" id="IPR013766">
    <property type="entry name" value="Thioredoxin_domain"/>
</dbReference>
<dbReference type="Proteomes" id="UP001333710">
    <property type="component" value="Chromosome"/>
</dbReference>
<dbReference type="GO" id="GO:0005737">
    <property type="term" value="C:cytoplasm"/>
    <property type="evidence" value="ECO:0007669"/>
    <property type="project" value="TreeGrafter"/>
</dbReference>
<feature type="domain" description="Thioredoxin" evidence="4">
    <location>
        <begin position="5"/>
        <end position="168"/>
    </location>
</feature>
<dbReference type="InterPro" id="IPR037944">
    <property type="entry name" value="PRX5-like"/>
</dbReference>
<keyword evidence="6" id="KW-1185">Reference proteome</keyword>
<sequence length="168" mass="18779">MKAVIEKGTRLPDAEFLQFAAQGIRSFSTADVFQEGMVLVVGVVNAFGPVCSQKHLPEFIPYAKELVDNWLVKKVLCISASDPFSLNAWAEKMQVKNSMTLYTDKNANFATKLGLDIDLSQLGLGKRSTRYVMLVQDQKVVDLRYEEVPNSVAVTSKESVQNWLPNYV</sequence>
<evidence type="ECO:0000259" key="4">
    <source>
        <dbReference type="PROSITE" id="PS51352"/>
    </source>
</evidence>
<dbReference type="RefSeq" id="WP_338291382.1">
    <property type="nucleotide sequence ID" value="NZ_AP027272.1"/>
</dbReference>
<gene>
    <name evidence="5" type="ORF">MACH26_09320</name>
</gene>
<dbReference type="AlphaFoldDB" id="A0AA48HIP9"/>
<accession>A0AA48HIP9</accession>
<dbReference type="Pfam" id="PF08534">
    <property type="entry name" value="Redoxin"/>
    <property type="match status" value="1"/>
</dbReference>
<keyword evidence="2" id="KW-0560">Oxidoreductase</keyword>
<keyword evidence="1" id="KW-0575">Peroxidase</keyword>
<dbReference type="GO" id="GO:0045454">
    <property type="term" value="P:cell redox homeostasis"/>
    <property type="evidence" value="ECO:0007669"/>
    <property type="project" value="TreeGrafter"/>
</dbReference>
<dbReference type="InterPro" id="IPR013740">
    <property type="entry name" value="Redoxin"/>
</dbReference>
<name>A0AA48HIP9_9ALTE</name>
<dbReference type="SUPFAM" id="SSF52833">
    <property type="entry name" value="Thioredoxin-like"/>
    <property type="match status" value="1"/>
</dbReference>
<dbReference type="KEGG" id="pmaw:MACH26_09320"/>
<evidence type="ECO:0000256" key="2">
    <source>
        <dbReference type="ARBA" id="ARBA00023002"/>
    </source>
</evidence>
<evidence type="ECO:0000313" key="6">
    <source>
        <dbReference type="Proteomes" id="UP001333710"/>
    </source>
</evidence>
<dbReference type="EMBL" id="AP027272">
    <property type="protein sequence ID" value="BDX05411.1"/>
    <property type="molecule type" value="Genomic_DNA"/>
</dbReference>
<protein>
    <submittedName>
        <fullName evidence="5">Peroxiredoxin</fullName>
    </submittedName>
</protein>
<dbReference type="PROSITE" id="PS51352">
    <property type="entry name" value="THIOREDOXIN_2"/>
    <property type="match status" value="1"/>
</dbReference>
<reference evidence="5" key="1">
    <citation type="submission" date="2023-01" db="EMBL/GenBank/DDBJ databases">
        <title>Complete genome sequence of Planctobacterium marinum strain Dej080120_11.</title>
        <authorList>
            <person name="Ueki S."/>
            <person name="Maruyama F."/>
        </authorList>
    </citation>
    <scope>NUCLEOTIDE SEQUENCE</scope>
    <source>
        <strain evidence="5">Dej080120_11</strain>
    </source>
</reference>
<organism evidence="5 6">
    <name type="scientific">Planctobacterium marinum</name>
    <dbReference type="NCBI Taxonomy" id="1631968"/>
    <lineage>
        <taxon>Bacteria</taxon>
        <taxon>Pseudomonadati</taxon>
        <taxon>Pseudomonadota</taxon>
        <taxon>Gammaproteobacteria</taxon>
        <taxon>Alteromonadales</taxon>
        <taxon>Alteromonadaceae</taxon>
        <taxon>Planctobacterium</taxon>
    </lineage>
</organism>
<dbReference type="InterPro" id="IPR036249">
    <property type="entry name" value="Thioredoxin-like_sf"/>
</dbReference>
<dbReference type="GO" id="GO:0042744">
    <property type="term" value="P:hydrogen peroxide catabolic process"/>
    <property type="evidence" value="ECO:0007669"/>
    <property type="project" value="TreeGrafter"/>
</dbReference>
<dbReference type="GO" id="GO:0034599">
    <property type="term" value="P:cellular response to oxidative stress"/>
    <property type="evidence" value="ECO:0007669"/>
    <property type="project" value="InterPro"/>
</dbReference>
<dbReference type="PANTHER" id="PTHR10430:SF16">
    <property type="entry name" value="PEROXIREDOXIN-5, MITOCHONDRIAL"/>
    <property type="match status" value="1"/>
</dbReference>
<dbReference type="Gene3D" id="3.40.30.10">
    <property type="entry name" value="Glutaredoxin"/>
    <property type="match status" value="1"/>
</dbReference>